<feature type="region of interest" description="Disordered" evidence="4">
    <location>
        <begin position="145"/>
        <end position="220"/>
    </location>
</feature>
<dbReference type="PANTHER" id="PTHR21501">
    <property type="entry name" value="PROTEIN FAM-161"/>
    <property type="match status" value="1"/>
</dbReference>
<feature type="compositionally biased region" description="Low complexity" evidence="4">
    <location>
        <begin position="160"/>
        <end position="171"/>
    </location>
</feature>
<feature type="coiled-coil region" evidence="3">
    <location>
        <begin position="15"/>
        <end position="42"/>
    </location>
</feature>
<feature type="compositionally biased region" description="Basic and acidic residues" evidence="4">
    <location>
        <begin position="1137"/>
        <end position="1175"/>
    </location>
</feature>
<name>A0A0G4EA02_VITBC</name>
<feature type="compositionally biased region" description="Polar residues" evidence="4">
    <location>
        <begin position="989"/>
        <end position="998"/>
    </location>
</feature>
<evidence type="ECO:0000313" key="5">
    <source>
        <dbReference type="EMBL" id="CEL92041.1"/>
    </source>
</evidence>
<gene>
    <name evidence="5" type="ORF">Vbra_6779</name>
</gene>
<dbReference type="Pfam" id="PF10595">
    <property type="entry name" value="FAM161A_B"/>
    <property type="match status" value="1"/>
</dbReference>
<feature type="compositionally biased region" description="Basic and acidic residues" evidence="4">
    <location>
        <begin position="1403"/>
        <end position="1415"/>
    </location>
</feature>
<dbReference type="VEuPathDB" id="CryptoDB:Vbra_6779"/>
<feature type="region of interest" description="Disordered" evidence="4">
    <location>
        <begin position="1297"/>
        <end position="1325"/>
    </location>
</feature>
<organism evidence="5 6">
    <name type="scientific">Vitrella brassicaformis (strain CCMP3155)</name>
    <dbReference type="NCBI Taxonomy" id="1169540"/>
    <lineage>
        <taxon>Eukaryota</taxon>
        <taxon>Sar</taxon>
        <taxon>Alveolata</taxon>
        <taxon>Colpodellida</taxon>
        <taxon>Vitrellaceae</taxon>
        <taxon>Vitrella</taxon>
    </lineage>
</organism>
<feature type="region of interest" description="Disordered" evidence="4">
    <location>
        <begin position="742"/>
        <end position="782"/>
    </location>
</feature>
<feature type="region of interest" description="Disordered" evidence="4">
    <location>
        <begin position="78"/>
        <end position="113"/>
    </location>
</feature>
<dbReference type="PANTHER" id="PTHR21501:SF1">
    <property type="entry name" value="PROTEIN FAM-161"/>
    <property type="match status" value="1"/>
</dbReference>
<reference evidence="5 6" key="1">
    <citation type="submission" date="2014-11" db="EMBL/GenBank/DDBJ databases">
        <authorList>
            <person name="Zhu J."/>
            <person name="Qi W."/>
            <person name="Song R."/>
        </authorList>
    </citation>
    <scope>NUCLEOTIDE SEQUENCE [LARGE SCALE GENOMIC DNA]</scope>
</reference>
<feature type="region of interest" description="Disordered" evidence="4">
    <location>
        <begin position="362"/>
        <end position="381"/>
    </location>
</feature>
<feature type="compositionally biased region" description="Basic and acidic residues" evidence="4">
    <location>
        <begin position="691"/>
        <end position="700"/>
    </location>
</feature>
<feature type="region of interest" description="Disordered" evidence="4">
    <location>
        <begin position="1233"/>
        <end position="1253"/>
    </location>
</feature>
<feature type="compositionally biased region" description="Polar residues" evidence="4">
    <location>
        <begin position="78"/>
        <end position="92"/>
    </location>
</feature>
<feature type="coiled-coil region" evidence="3">
    <location>
        <begin position="1008"/>
        <end position="1036"/>
    </location>
</feature>
<feature type="region of interest" description="Disordered" evidence="4">
    <location>
        <begin position="1069"/>
        <end position="1208"/>
    </location>
</feature>
<evidence type="ECO:0000256" key="2">
    <source>
        <dbReference type="ARBA" id="ARBA00023054"/>
    </source>
</evidence>
<evidence type="ECO:0000256" key="4">
    <source>
        <dbReference type="SAM" id="MobiDB-lite"/>
    </source>
</evidence>
<dbReference type="InterPro" id="IPR019579">
    <property type="entry name" value="FAM161A/B"/>
</dbReference>
<sequence length="1701" mass="186690">MREASAAEGSLEQRTARIERHVQELRQQCQQLQHDVVQAREDSFNVLTDARRPAPALIPSNGGRVDFEKYLRTLLESSQRQTGQLQTSQPSSGVGVLSGAATNPYEPLPPSTHAAHAASASVAVTGSIRVAPCPPSQRIVRDAYTQTPPLSPRPAPRPHAPAAHARPSSSPQSDTEAVSSSQVGRERPSMPLLPPKRTSPPRPASPPAPASKKKGGGGMYAAQYGLKDHVSTGAAFGRSQGAEALRVMGRNVSPGRPPASTAGALRPAAVEVPSTVASIPCQPAEVKRDQGASTEGQQGGPGVLVPEIIVAAPAAVIDQVEQHPHREQEAQDPRVTAQPIDASAEPIPEIVHAPIAADATVERPSADAGAQQGGAGKQPVVDEGTRGGVDTADVGASVSVSVGGDGSELVDLGGLGTRHLASGGLEKERAIGPLHLERMKQVFHRIDFNGEDSVLPYVFTSALRADPDMAQWGSLDVISEHRDHKTTFEQALRYVDALNLPRLSWASFTANLTQAAVDSPLPATSQAMHPPAGDSREPPPHFGVEDGTHGEEKATPVNDGAALPPLPFDSDKNPQLAIRWMEQNLGVDGSTLHRLFDVFKHLRVPPESSCIKTERFLRSLDLNTKLRAQLFLKPIFMPGRDLGPQPEARGQRGLWPDREGPVWAELIPAINRMDKQDLYWSDIIHIVRTKKADPRPDVHRPLPQSPPPPPPAPEEQAASPLSFVQEIASKIEGAFDMVAQSVPPPPELPTRNAITDVPARVSDRGQPQTRPSAAGRPLSADVSPSKTLEFTVELGTDFQSFMSGHDMNEWRLRLHLADFLGVSPTLVHCQGVTAGAGEVFAAAASPSTLMTFTVHPEAHLDRHTLTGRLQGQEKAIEREIEHPILHISMPVEAPASRPPSVVVGEPERGPRGEVGSILTQRGRGVPPTAWDEREEEEYRRWRAARREKQRQEGGAVRVGSARMSPRPKGSARDGHNAHRPSSVRERSVTGGSQRQRVTVPQPFTFEVREAANKRRQQILMKRRELEEERRQRAEDEALKHQRPFHANPVPPSVHVPRYEAIPATEGRRHVRGEGRVVPPSSDMTTFPEREEERYRSGGRSRDRRAVQSPSTPPLPAHRFRANPVPLVVTTPLYQRMNDQKERARRERVSKRREEVMRTSRMPPRMEQRYREEMAKRGLTSPEQPPPPPSTHAPPVVPHTPPRPHRPARAAHMDVPISLSPSPVRSPVIEQTRPYTTHGQPRPSSPPPAAAGAAIRDADDRAMAMLLADGGDRGSGVEVGLGAGGLPAHTQSLTLLPGRDDALGVSSAPPRSATPPPSFDRQMHTPTHTRQWYQYSTTEVPDFPALHQRFQDALDRRAQRHPPTHPLPFVFQHDLEPMRQQQQQPRREGGRGAALVPSSVRQGTAEREPSRSPEKTRHARLPDASSRTTLKLQAAQQRVQASLRQRQSEEEGRKQELAMRQLATRRGSPQLRNRLHQALRETFGPMDHTRDQHLYDERYHKSLDEVRSRGEEWKQRLRDIKQRVANRPLLMTRTQLEASKRRSRARALLKVRDTLKNTGLSDKEIERHFNEEEEYLMSAEEAASSKYPTPALNQMPPSSPPPMLTQQDDQLQPEDHHAHAPVATAAAVAGGDERAAAGDALAGDYEVRVEGQLSTEYHDDFEPPDEQQHDVGQPAVTMGEWLREGVAEQQGDDAVLGSLLTP</sequence>
<accession>A0A0G4EA02</accession>
<proteinExistence type="inferred from homology"/>
<feature type="region of interest" description="Disordered" evidence="4">
    <location>
        <begin position="1377"/>
        <end position="1428"/>
    </location>
</feature>
<feature type="region of interest" description="Disordered" evidence="4">
    <location>
        <begin position="1578"/>
        <end position="1619"/>
    </location>
</feature>
<protein>
    <submittedName>
        <fullName evidence="5">Uncharacterized protein</fullName>
    </submittedName>
</protein>
<feature type="compositionally biased region" description="Basic and acidic residues" evidence="4">
    <location>
        <begin position="970"/>
        <end position="987"/>
    </location>
</feature>
<feature type="compositionally biased region" description="Basic and acidic residues" evidence="4">
    <location>
        <begin position="936"/>
        <end position="951"/>
    </location>
</feature>
<dbReference type="STRING" id="1169540.A0A0G4EA02"/>
<feature type="region of interest" description="Disordered" evidence="4">
    <location>
        <begin position="522"/>
        <end position="568"/>
    </location>
</feature>
<feature type="compositionally biased region" description="Pro residues" evidence="4">
    <location>
        <begin position="703"/>
        <end position="713"/>
    </location>
</feature>
<feature type="compositionally biased region" description="Pro residues" evidence="4">
    <location>
        <begin position="149"/>
        <end position="159"/>
    </location>
</feature>
<feature type="region of interest" description="Disordered" evidence="4">
    <location>
        <begin position="894"/>
        <end position="1003"/>
    </location>
</feature>
<dbReference type="InterPro" id="IPR051655">
    <property type="entry name" value="FAM161"/>
</dbReference>
<evidence type="ECO:0000256" key="1">
    <source>
        <dbReference type="ARBA" id="ARBA00006663"/>
    </source>
</evidence>
<dbReference type="GO" id="GO:0044782">
    <property type="term" value="P:cilium organization"/>
    <property type="evidence" value="ECO:0007669"/>
    <property type="project" value="TreeGrafter"/>
</dbReference>
<dbReference type="GO" id="GO:0005929">
    <property type="term" value="C:cilium"/>
    <property type="evidence" value="ECO:0007669"/>
    <property type="project" value="TreeGrafter"/>
</dbReference>
<feature type="compositionally biased region" description="Pro residues" evidence="4">
    <location>
        <begin position="191"/>
        <end position="209"/>
    </location>
</feature>
<dbReference type="EMBL" id="CDMY01000040">
    <property type="protein sequence ID" value="CEL92041.1"/>
    <property type="molecule type" value="Genomic_DNA"/>
</dbReference>
<feature type="compositionally biased region" description="Polar residues" evidence="4">
    <location>
        <begin position="172"/>
        <end position="183"/>
    </location>
</feature>
<comment type="similarity">
    <text evidence="1">Belongs to the FAM161 family.</text>
</comment>
<evidence type="ECO:0000256" key="3">
    <source>
        <dbReference type="SAM" id="Coils"/>
    </source>
</evidence>
<feature type="compositionally biased region" description="Pro residues" evidence="4">
    <location>
        <begin position="1182"/>
        <end position="1200"/>
    </location>
</feature>
<keyword evidence="6" id="KW-1185">Reference proteome</keyword>
<feature type="compositionally biased region" description="Basic and acidic residues" evidence="4">
    <location>
        <begin position="534"/>
        <end position="554"/>
    </location>
</feature>
<dbReference type="GO" id="GO:0005856">
    <property type="term" value="C:cytoskeleton"/>
    <property type="evidence" value="ECO:0007669"/>
    <property type="project" value="UniProtKB-ARBA"/>
</dbReference>
<feature type="region of interest" description="Disordered" evidence="4">
    <location>
        <begin position="691"/>
        <end position="718"/>
    </location>
</feature>
<feature type="compositionally biased region" description="Basic and acidic residues" evidence="4">
    <location>
        <begin position="1087"/>
        <end position="1105"/>
    </location>
</feature>
<dbReference type="Proteomes" id="UP000041254">
    <property type="component" value="Unassembled WGS sequence"/>
</dbReference>
<dbReference type="InParanoid" id="A0A0G4EA02"/>
<keyword evidence="2 3" id="KW-0175">Coiled coil</keyword>
<evidence type="ECO:0000313" key="6">
    <source>
        <dbReference type="Proteomes" id="UP000041254"/>
    </source>
</evidence>